<evidence type="ECO:0000313" key="1">
    <source>
        <dbReference type="EMBL" id="GBE92653.1"/>
    </source>
</evidence>
<comment type="caution">
    <text evidence="1">The sequence shown here is derived from an EMBL/GenBank/DDBJ whole genome shotgun (WGS) entry which is preliminary data.</text>
</comment>
<reference evidence="2" key="1">
    <citation type="journal article" date="2018" name="Genome Announc.">
        <title>Draft Genome Sequence of the Nitrogen-Fixing and Hormogonia-Inducing Cyanobacterium Nostoc cycadae Strain WK-1, Isolated from the Coralloid Roots of Cycas revoluta.</title>
        <authorList>
            <person name="Kanesaki Y."/>
            <person name="Hirose M."/>
            <person name="Hirose Y."/>
            <person name="Fujisawa T."/>
            <person name="Nakamura Y."/>
            <person name="Watanabe S."/>
            <person name="Matsunaga S."/>
            <person name="Uchida H."/>
            <person name="Murakami A."/>
        </authorList>
    </citation>
    <scope>NUCLEOTIDE SEQUENCE [LARGE SCALE GENOMIC DNA]</scope>
    <source>
        <strain evidence="2">WK-1</strain>
    </source>
</reference>
<protein>
    <submittedName>
        <fullName evidence="1">Leucine-rich repeat-containing protein-like protein</fullName>
    </submittedName>
</protein>
<proteinExistence type="predicted"/>
<name>A0A2H6LHJ4_9NOSO</name>
<organism evidence="1 2">
    <name type="scientific">Nostoc cycadae WK-1</name>
    <dbReference type="NCBI Taxonomy" id="1861711"/>
    <lineage>
        <taxon>Bacteria</taxon>
        <taxon>Bacillati</taxon>
        <taxon>Cyanobacteriota</taxon>
        <taxon>Cyanophyceae</taxon>
        <taxon>Nostocales</taxon>
        <taxon>Nostocaceae</taxon>
        <taxon>Nostoc</taxon>
    </lineage>
</organism>
<sequence>MLLIHNMLQITDLENNELFTQASSEELATVLGGITGVDLANIQDGIGNYSNSVSLFSVDSNKLFTIDLSRLTINLVAVLPSGLPNVLRWTNWI</sequence>
<dbReference type="AlphaFoldDB" id="A0A2H6LHJ4"/>
<evidence type="ECO:0000313" key="2">
    <source>
        <dbReference type="Proteomes" id="UP000236527"/>
    </source>
</evidence>
<accession>A0A2H6LHJ4</accession>
<dbReference type="EMBL" id="BDGE01000040">
    <property type="protein sequence ID" value="GBE92653.1"/>
    <property type="molecule type" value="Genomic_DNA"/>
</dbReference>
<dbReference type="Proteomes" id="UP000236527">
    <property type="component" value="Unassembled WGS sequence"/>
</dbReference>
<gene>
    <name evidence="1" type="ORF">NCWK1_2409</name>
</gene>
<keyword evidence="2" id="KW-1185">Reference proteome</keyword>